<proteinExistence type="predicted"/>
<organism evidence="1 2">
    <name type="scientific">Exophiala xenobiotica</name>
    <dbReference type="NCBI Taxonomy" id="348802"/>
    <lineage>
        <taxon>Eukaryota</taxon>
        <taxon>Fungi</taxon>
        <taxon>Dikarya</taxon>
        <taxon>Ascomycota</taxon>
        <taxon>Pezizomycotina</taxon>
        <taxon>Eurotiomycetes</taxon>
        <taxon>Chaetothyriomycetidae</taxon>
        <taxon>Chaetothyriales</taxon>
        <taxon>Herpotrichiellaceae</taxon>
        <taxon>Exophiala</taxon>
    </lineage>
</organism>
<dbReference type="RefSeq" id="XP_013319385.1">
    <property type="nucleotide sequence ID" value="XM_013463931.1"/>
</dbReference>
<dbReference type="GeneID" id="25325206"/>
<evidence type="ECO:0000313" key="2">
    <source>
        <dbReference type="Proteomes" id="UP000054342"/>
    </source>
</evidence>
<dbReference type="EMBL" id="KN847318">
    <property type="protein sequence ID" value="KIW58801.1"/>
    <property type="molecule type" value="Genomic_DNA"/>
</dbReference>
<dbReference type="Proteomes" id="UP000054342">
    <property type="component" value="Unassembled WGS sequence"/>
</dbReference>
<name>A0A0D2C1Z0_9EURO</name>
<keyword evidence="2" id="KW-1185">Reference proteome</keyword>
<gene>
    <name evidence="1" type="ORF">PV05_03298</name>
</gene>
<accession>A0A0D2C1Z0</accession>
<reference evidence="1 2" key="1">
    <citation type="submission" date="2015-01" db="EMBL/GenBank/DDBJ databases">
        <title>The Genome Sequence of Exophiala xenobiotica CBS118157.</title>
        <authorList>
            <consortium name="The Broad Institute Genomics Platform"/>
            <person name="Cuomo C."/>
            <person name="de Hoog S."/>
            <person name="Gorbushina A."/>
            <person name="Stielow B."/>
            <person name="Teixiera M."/>
            <person name="Abouelleil A."/>
            <person name="Chapman S.B."/>
            <person name="Priest M."/>
            <person name="Young S.K."/>
            <person name="Wortman J."/>
            <person name="Nusbaum C."/>
            <person name="Birren B."/>
        </authorList>
    </citation>
    <scope>NUCLEOTIDE SEQUENCE [LARGE SCALE GENOMIC DNA]</scope>
    <source>
        <strain evidence="1 2">CBS 118157</strain>
    </source>
</reference>
<dbReference type="HOGENOM" id="CLU_2049733_0_0_1"/>
<evidence type="ECO:0000313" key="1">
    <source>
        <dbReference type="EMBL" id="KIW58801.1"/>
    </source>
</evidence>
<dbReference type="AlphaFoldDB" id="A0A0D2C1Z0"/>
<sequence>MMPQHATLKILLGKVEIQRVHMHAIDHRTGDGRAGQEDDATADPARGPIVLARPRLVQGNIQCALGKCRDQYYLSAASSGNWKEFSTDGAWAHVGANTSTARLKLFYALYCTRSRYSKLG</sequence>
<protein>
    <submittedName>
        <fullName evidence="1">Uncharacterized protein</fullName>
    </submittedName>
</protein>